<dbReference type="InterPro" id="IPR036249">
    <property type="entry name" value="Thioredoxin-like_sf"/>
</dbReference>
<dbReference type="Proteomes" id="UP000324897">
    <property type="component" value="Unassembled WGS sequence"/>
</dbReference>
<sequence>MRCAVRRPRLALVACVGVVPLEAIPGVLHSIPNEQGLKRLDYENVEEDLTNKSELLLASNPVHKKIPVLLHGGKPVPESILIVQYLDDAFPGAGQAILPADPYDRAVARFWAAYVDDKIVSSIRAALTATTDEGTTAGTANMLAALETLEGAFAELSGGKGFFAGDAPGYVDVALGGFVAWLRAWDKLFGVDQLLDAGRIPLLAAWAQRFAALDAAKEVLPDVDQLVQFAQAVLRARRGCSCRPCSLQQMRGNRRMLLTLLSFGFLYCHRYVVVVIWCK</sequence>
<dbReference type="SFLD" id="SFLDG01152">
    <property type="entry name" value="Main.3:_Omega-_and_Tau-like"/>
    <property type="match status" value="1"/>
</dbReference>
<evidence type="ECO:0000256" key="1">
    <source>
        <dbReference type="ARBA" id="ARBA00012452"/>
    </source>
</evidence>
<dbReference type="PROSITE" id="PS50404">
    <property type="entry name" value="GST_NTER"/>
    <property type="match status" value="1"/>
</dbReference>
<evidence type="ECO:0000259" key="6">
    <source>
        <dbReference type="PROSITE" id="PS50404"/>
    </source>
</evidence>
<dbReference type="InterPro" id="IPR004045">
    <property type="entry name" value="Glutathione_S-Trfase_N"/>
</dbReference>
<feature type="signal peptide" evidence="5">
    <location>
        <begin position="1"/>
        <end position="23"/>
    </location>
</feature>
<feature type="domain" description="GST C-terminal" evidence="7">
    <location>
        <begin position="101"/>
        <end position="233"/>
    </location>
</feature>
<dbReference type="SUPFAM" id="SSF52833">
    <property type="entry name" value="Thioredoxin-like"/>
    <property type="match status" value="1"/>
</dbReference>
<dbReference type="Pfam" id="PF02798">
    <property type="entry name" value="GST_N"/>
    <property type="match status" value="1"/>
</dbReference>
<dbReference type="SUPFAM" id="SSF47616">
    <property type="entry name" value="GST C-terminal domain-like"/>
    <property type="match status" value="1"/>
</dbReference>
<gene>
    <name evidence="8" type="ORF">EJB05_15910</name>
</gene>
<evidence type="ECO:0000313" key="8">
    <source>
        <dbReference type="EMBL" id="TVU34084.1"/>
    </source>
</evidence>
<evidence type="ECO:0000256" key="2">
    <source>
        <dbReference type="ARBA" id="ARBA00022679"/>
    </source>
</evidence>
<dbReference type="PANTHER" id="PTHR11260:SF776">
    <property type="entry name" value="GLUTATHIONE S-TRANSFERASE"/>
    <property type="match status" value="1"/>
</dbReference>
<dbReference type="PANTHER" id="PTHR11260">
    <property type="entry name" value="GLUTATHIONE S-TRANSFERASE, GST, SUPERFAMILY, GST DOMAIN CONTAINING"/>
    <property type="match status" value="1"/>
</dbReference>
<dbReference type="EC" id="2.5.1.18" evidence="1"/>
<dbReference type="GO" id="GO:0004364">
    <property type="term" value="F:glutathione transferase activity"/>
    <property type="evidence" value="ECO:0007669"/>
    <property type="project" value="UniProtKB-EC"/>
</dbReference>
<accession>A0A5J9VFD8</accession>
<comment type="caution">
    <text evidence="8">The sequence shown here is derived from an EMBL/GenBank/DDBJ whole genome shotgun (WGS) entry which is preliminary data.</text>
</comment>
<dbReference type="SFLD" id="SFLDS00019">
    <property type="entry name" value="Glutathione_Transferase_(cytos"/>
    <property type="match status" value="1"/>
</dbReference>
<dbReference type="Gramene" id="TVU34084">
    <property type="protein sequence ID" value="TVU34084"/>
    <property type="gene ID" value="EJB05_15910"/>
</dbReference>
<dbReference type="CDD" id="cd03185">
    <property type="entry name" value="GST_C_Tau"/>
    <property type="match status" value="1"/>
</dbReference>
<keyword evidence="4" id="KW-1133">Transmembrane helix</keyword>
<comment type="catalytic activity">
    <reaction evidence="3">
        <text>RX + glutathione = an S-substituted glutathione + a halide anion + H(+)</text>
        <dbReference type="Rhea" id="RHEA:16437"/>
        <dbReference type="ChEBI" id="CHEBI:15378"/>
        <dbReference type="ChEBI" id="CHEBI:16042"/>
        <dbReference type="ChEBI" id="CHEBI:17792"/>
        <dbReference type="ChEBI" id="CHEBI:57925"/>
        <dbReference type="ChEBI" id="CHEBI:90779"/>
        <dbReference type="EC" id="2.5.1.18"/>
    </reaction>
</comment>
<evidence type="ECO:0000313" key="9">
    <source>
        <dbReference type="Proteomes" id="UP000324897"/>
    </source>
</evidence>
<dbReference type="EMBL" id="RWGY01000009">
    <property type="protein sequence ID" value="TVU34084.1"/>
    <property type="molecule type" value="Genomic_DNA"/>
</dbReference>
<feature type="transmembrane region" description="Helical" evidence="4">
    <location>
        <begin position="256"/>
        <end position="278"/>
    </location>
</feature>
<proteinExistence type="predicted"/>
<dbReference type="InterPro" id="IPR036282">
    <property type="entry name" value="Glutathione-S-Trfase_C_sf"/>
</dbReference>
<dbReference type="Gene3D" id="1.20.1050.10">
    <property type="match status" value="1"/>
</dbReference>
<dbReference type="InterPro" id="IPR045074">
    <property type="entry name" value="GST_C_Tau"/>
</dbReference>
<feature type="domain" description="GST N-terminal" evidence="6">
    <location>
        <begin position="1"/>
        <end position="94"/>
    </location>
</feature>
<reference evidence="8 9" key="1">
    <citation type="journal article" date="2019" name="Sci. Rep.">
        <title>A high-quality genome of Eragrostis curvula grass provides insights into Poaceae evolution and supports new strategies to enhance forage quality.</title>
        <authorList>
            <person name="Carballo J."/>
            <person name="Santos B.A.C.M."/>
            <person name="Zappacosta D."/>
            <person name="Garbus I."/>
            <person name="Selva J.P."/>
            <person name="Gallo C.A."/>
            <person name="Diaz A."/>
            <person name="Albertini E."/>
            <person name="Caccamo M."/>
            <person name="Echenique V."/>
        </authorList>
    </citation>
    <scope>NUCLEOTIDE SEQUENCE [LARGE SCALE GENOMIC DNA]</scope>
    <source>
        <strain evidence="9">cv. Victoria</strain>
        <tissue evidence="8">Leaf</tissue>
    </source>
</reference>
<evidence type="ECO:0000259" key="7">
    <source>
        <dbReference type="PROSITE" id="PS50405"/>
    </source>
</evidence>
<evidence type="ECO:0000256" key="4">
    <source>
        <dbReference type="SAM" id="Phobius"/>
    </source>
</evidence>
<dbReference type="InterPro" id="IPR010987">
    <property type="entry name" value="Glutathione-S-Trfase_C-like"/>
</dbReference>
<dbReference type="InterPro" id="IPR040079">
    <property type="entry name" value="Glutathione_S-Trfase"/>
</dbReference>
<dbReference type="PROSITE" id="PS50405">
    <property type="entry name" value="GST_CTER"/>
    <property type="match status" value="1"/>
</dbReference>
<keyword evidence="5" id="KW-0732">Signal</keyword>
<evidence type="ECO:0000256" key="3">
    <source>
        <dbReference type="ARBA" id="ARBA00047960"/>
    </source>
</evidence>
<evidence type="ECO:0000256" key="5">
    <source>
        <dbReference type="SAM" id="SignalP"/>
    </source>
</evidence>
<protein>
    <recommendedName>
        <fullName evidence="1">glutathione transferase</fullName>
        <ecNumber evidence="1">2.5.1.18</ecNumber>
    </recommendedName>
</protein>
<dbReference type="GO" id="GO:0005737">
    <property type="term" value="C:cytoplasm"/>
    <property type="evidence" value="ECO:0007669"/>
    <property type="project" value="TreeGrafter"/>
</dbReference>
<dbReference type="FunFam" id="1.20.1050.10:FF:000023">
    <property type="entry name" value="Probable glutathione S-transferase GSTU6"/>
    <property type="match status" value="1"/>
</dbReference>
<keyword evidence="2" id="KW-0808">Transferase</keyword>
<dbReference type="AlphaFoldDB" id="A0A5J9VFD8"/>
<feature type="chain" id="PRO_5023824194" description="glutathione transferase" evidence="5">
    <location>
        <begin position="24"/>
        <end position="279"/>
    </location>
</feature>
<keyword evidence="4" id="KW-0472">Membrane</keyword>
<keyword evidence="4" id="KW-0812">Transmembrane</keyword>
<organism evidence="8 9">
    <name type="scientific">Eragrostis curvula</name>
    <name type="common">weeping love grass</name>
    <dbReference type="NCBI Taxonomy" id="38414"/>
    <lineage>
        <taxon>Eukaryota</taxon>
        <taxon>Viridiplantae</taxon>
        <taxon>Streptophyta</taxon>
        <taxon>Embryophyta</taxon>
        <taxon>Tracheophyta</taxon>
        <taxon>Spermatophyta</taxon>
        <taxon>Magnoliopsida</taxon>
        <taxon>Liliopsida</taxon>
        <taxon>Poales</taxon>
        <taxon>Poaceae</taxon>
        <taxon>PACMAD clade</taxon>
        <taxon>Chloridoideae</taxon>
        <taxon>Eragrostideae</taxon>
        <taxon>Eragrostidinae</taxon>
        <taxon>Eragrostis</taxon>
    </lineage>
</organism>
<keyword evidence="9" id="KW-1185">Reference proteome</keyword>
<dbReference type="GO" id="GO:0006749">
    <property type="term" value="P:glutathione metabolic process"/>
    <property type="evidence" value="ECO:0007669"/>
    <property type="project" value="InterPro"/>
</dbReference>
<dbReference type="OrthoDB" id="202840at2759"/>
<feature type="non-terminal residue" evidence="8">
    <location>
        <position position="1"/>
    </location>
</feature>
<name>A0A5J9VFD8_9POAL</name>
<dbReference type="SFLD" id="SFLDG00358">
    <property type="entry name" value="Main_(cytGST)"/>
    <property type="match status" value="1"/>
</dbReference>
<dbReference type="InterPro" id="IPR045073">
    <property type="entry name" value="Omega/Tau-like"/>
</dbReference>
<dbReference type="Pfam" id="PF13410">
    <property type="entry name" value="GST_C_2"/>
    <property type="match status" value="1"/>
</dbReference>
<dbReference type="Gene3D" id="3.40.30.10">
    <property type="entry name" value="Glutaredoxin"/>
    <property type="match status" value="1"/>
</dbReference>